<evidence type="ECO:0008006" key="4">
    <source>
        <dbReference type="Google" id="ProtNLM"/>
    </source>
</evidence>
<gene>
    <name evidence="2" type="ORF">TWF694_006666</name>
</gene>
<evidence type="ECO:0000256" key="1">
    <source>
        <dbReference type="SAM" id="MobiDB-lite"/>
    </source>
</evidence>
<name>A0AAV9XKX7_9PEZI</name>
<protein>
    <recommendedName>
        <fullName evidence="4">C3H1-type domain-containing protein</fullName>
    </recommendedName>
</protein>
<feature type="compositionally biased region" description="Polar residues" evidence="1">
    <location>
        <begin position="1104"/>
        <end position="1113"/>
    </location>
</feature>
<feature type="region of interest" description="Disordered" evidence="1">
    <location>
        <begin position="1065"/>
        <end position="1113"/>
    </location>
</feature>
<feature type="compositionally biased region" description="Low complexity" evidence="1">
    <location>
        <begin position="1065"/>
        <end position="1075"/>
    </location>
</feature>
<evidence type="ECO:0000313" key="3">
    <source>
        <dbReference type="Proteomes" id="UP001365542"/>
    </source>
</evidence>
<accession>A0AAV9XKX7</accession>
<feature type="compositionally biased region" description="Basic and acidic residues" evidence="1">
    <location>
        <begin position="1082"/>
        <end position="1092"/>
    </location>
</feature>
<evidence type="ECO:0000313" key="2">
    <source>
        <dbReference type="EMBL" id="KAK6542723.1"/>
    </source>
</evidence>
<proteinExistence type="predicted"/>
<keyword evidence="3" id="KW-1185">Reference proteome</keyword>
<reference evidence="2 3" key="1">
    <citation type="submission" date="2019-10" db="EMBL/GenBank/DDBJ databases">
        <authorList>
            <person name="Palmer J.M."/>
        </authorList>
    </citation>
    <scope>NUCLEOTIDE SEQUENCE [LARGE SCALE GENOMIC DNA]</scope>
    <source>
        <strain evidence="2 3">TWF694</strain>
    </source>
</reference>
<comment type="caution">
    <text evidence="2">The sequence shown here is derived from an EMBL/GenBank/DDBJ whole genome shotgun (WGS) entry which is preliminary data.</text>
</comment>
<dbReference type="Proteomes" id="UP001365542">
    <property type="component" value="Unassembled WGS sequence"/>
</dbReference>
<dbReference type="EMBL" id="JAVHJO010000002">
    <property type="protein sequence ID" value="KAK6542723.1"/>
    <property type="molecule type" value="Genomic_DNA"/>
</dbReference>
<sequence>MENIPQDIMEAMAQIPCAIMFARGACLQSNCAYNHEKNKFVCLEEKELERCKNISCKFRHLRDTNGSPLHPSQYGNRAGIKNRLAPPVPVAAIPVIAPGNSSGVIQQGSLSASQSKPIYPTTSGVGVSAPISQSYSSIQQGIFSTLPSAPTPVSNPLQTHAPIPLAVTRPKGTVNLPQPALQSTLQSVPIQRPPQAIPAGRYYANSGKLNPPVPRVEEPATPILGQAFSPQSSDGQSITRPLAILTAVTAPDPKATLDKEENEFLMHFKAPLRDPSTLPEVERRNLLEYSITALSHNKISIKLYAARLLTEPLSLAHIAEIVKKLICSDDSAEAGEEESDFFTPIAFITRCFPLMKLLSHLAWEINGGTRACLDYILNTTFPDVMRNTHFIVRSIGSFYRDSGRAETENTDWPETYSIMLRCFIRFARISTHAKSFVTAQIITYWMLPFVELARDIWYPDDPNKKIIFDDLASLIELYKIDKYFPAITYTPTQRSSLNNVRRLACENSKKLGHCAEYEAGSCYFRHDEIELLKKFSKKGDSKFEAMNQWMRSSKASDKLTPPELKRFWDEALRLFTTGNVDFVLEVISLPQGLIHVGRTMEPAFVEGKSISMEFMEPFIKIFSDKRLDSEKYSTAQGPATKIAEVCAKHPKIFKYMNEYLQDESLSGFKLEVAISMIGLAKFIVNLNPIQKIDRDAREPLKELCRIIAVFNDAGTQQMNDAHKVGDRLGFTIRQNLLDNEVEIADRDVPAPDAVDTFDEPLVFNDGDHDDLGSERVLEDMKKITATEEKKKSSTADPDYTFTDALEKGIVSLGELLDKSPEEFPIILDKMEKEGIITTFKSFFKREHEYIPDPEQKTTEPSIFRHFVQFFGKICIWQEGNTSPNDFSDKSTSVILFKKLWGPDEFILFLKMAIRNFYLMHKDRGVYGDRIRRLFRKAVEGILLTIRIAIYMHYLPPTDRPLRGLILRIFRIFTDPRDDLVYCDPKVYGKTQKSSGYESWKIVHAAIISMLPKLEMDHLFRMEHVGRSKSRLRPLFKHPMTFTCPDRKLSKCIVPEFCQFVHQGEDLSSPEGLSELGSDDENDSRASRHEKFLGVDSAMGGGSESFVSTSASGF</sequence>
<organism evidence="2 3">
    <name type="scientific">Orbilia ellipsospora</name>
    <dbReference type="NCBI Taxonomy" id="2528407"/>
    <lineage>
        <taxon>Eukaryota</taxon>
        <taxon>Fungi</taxon>
        <taxon>Dikarya</taxon>
        <taxon>Ascomycota</taxon>
        <taxon>Pezizomycotina</taxon>
        <taxon>Orbiliomycetes</taxon>
        <taxon>Orbiliales</taxon>
        <taxon>Orbiliaceae</taxon>
        <taxon>Orbilia</taxon>
    </lineage>
</organism>
<dbReference type="AlphaFoldDB" id="A0AAV9XKX7"/>